<evidence type="ECO:0000313" key="2">
    <source>
        <dbReference type="EMBL" id="DBA23984.1"/>
    </source>
</evidence>
<keyword evidence="1" id="KW-0812">Transmembrane</keyword>
<gene>
    <name evidence="2" type="ORF">GDO54_011694</name>
</gene>
<accession>A0AAV2ZZC3</accession>
<dbReference type="Proteomes" id="UP001181693">
    <property type="component" value="Unassembled WGS sequence"/>
</dbReference>
<dbReference type="AlphaFoldDB" id="A0AAV2ZZC3"/>
<protein>
    <submittedName>
        <fullName evidence="2">Uncharacterized protein</fullName>
    </submittedName>
</protein>
<dbReference type="EMBL" id="DYDO01000005">
    <property type="protein sequence ID" value="DBA23984.1"/>
    <property type="molecule type" value="Genomic_DNA"/>
</dbReference>
<keyword evidence="1" id="KW-0472">Membrane</keyword>
<name>A0AAV2ZZC3_PYXAD</name>
<evidence type="ECO:0000256" key="1">
    <source>
        <dbReference type="SAM" id="Phobius"/>
    </source>
</evidence>
<proteinExistence type="predicted"/>
<feature type="transmembrane region" description="Helical" evidence="1">
    <location>
        <begin position="20"/>
        <end position="43"/>
    </location>
</feature>
<keyword evidence="1" id="KW-1133">Transmembrane helix</keyword>
<keyword evidence="3" id="KW-1185">Reference proteome</keyword>
<evidence type="ECO:0000313" key="3">
    <source>
        <dbReference type="Proteomes" id="UP001181693"/>
    </source>
</evidence>
<organism evidence="2 3">
    <name type="scientific">Pyxicephalus adspersus</name>
    <name type="common">African bullfrog</name>
    <dbReference type="NCBI Taxonomy" id="30357"/>
    <lineage>
        <taxon>Eukaryota</taxon>
        <taxon>Metazoa</taxon>
        <taxon>Chordata</taxon>
        <taxon>Craniata</taxon>
        <taxon>Vertebrata</taxon>
        <taxon>Euteleostomi</taxon>
        <taxon>Amphibia</taxon>
        <taxon>Batrachia</taxon>
        <taxon>Anura</taxon>
        <taxon>Neobatrachia</taxon>
        <taxon>Ranoidea</taxon>
        <taxon>Pyxicephalidae</taxon>
        <taxon>Pyxicephalinae</taxon>
        <taxon>Pyxicephalus</taxon>
    </lineage>
</organism>
<sequence>MWTPSMEQGWSYTQSKPAIIWTLGLFLLKFLPRWHLWILLGIYNNKHLRAMMSSEEAGFLAMSSKDIFGASVFSSRLKTDLKR</sequence>
<comment type="caution">
    <text evidence="2">The sequence shown here is derived from an EMBL/GenBank/DDBJ whole genome shotgun (WGS) entry which is preliminary data.</text>
</comment>
<reference evidence="2" key="1">
    <citation type="thesis" date="2020" institute="ProQuest LLC" country="789 East Eisenhower Parkway, Ann Arbor, MI, USA">
        <title>Comparative Genomics and Chromosome Evolution.</title>
        <authorList>
            <person name="Mudd A.B."/>
        </authorList>
    </citation>
    <scope>NUCLEOTIDE SEQUENCE</scope>
    <source>
        <strain evidence="2">1538</strain>
        <tissue evidence="2">Blood</tissue>
    </source>
</reference>